<accession>A0ABP3L120</accession>
<evidence type="ECO:0000256" key="2">
    <source>
        <dbReference type="ARBA" id="ARBA00022737"/>
    </source>
</evidence>
<evidence type="ECO:0000313" key="6">
    <source>
        <dbReference type="EMBL" id="GAA0490082.1"/>
    </source>
</evidence>
<dbReference type="Proteomes" id="UP001500909">
    <property type="component" value="Unassembled WGS sequence"/>
</dbReference>
<dbReference type="InterPro" id="IPR013517">
    <property type="entry name" value="FG-GAP"/>
</dbReference>
<keyword evidence="4" id="KW-0325">Glycoprotein</keyword>
<keyword evidence="1 5" id="KW-0732">Signal</keyword>
<proteinExistence type="predicted"/>
<dbReference type="PANTHER" id="PTHR23221:SF7">
    <property type="entry name" value="PHOSPHATIDYLINOSITOL-GLYCAN-SPECIFIC PHOSPHOLIPASE D"/>
    <property type="match status" value="1"/>
</dbReference>
<evidence type="ECO:0000256" key="1">
    <source>
        <dbReference type="ARBA" id="ARBA00022729"/>
    </source>
</evidence>
<dbReference type="PANTHER" id="PTHR23221">
    <property type="entry name" value="GLYCOSYLPHOSPHATIDYLINOSITOL PHOSPHOLIPASE D"/>
    <property type="match status" value="1"/>
</dbReference>
<feature type="signal peptide" evidence="5">
    <location>
        <begin position="1"/>
        <end position="31"/>
    </location>
</feature>
<organism evidence="6 7">
    <name type="scientific">Streptomyces olivaceiscleroticus</name>
    <dbReference type="NCBI Taxonomy" id="68245"/>
    <lineage>
        <taxon>Bacteria</taxon>
        <taxon>Bacillati</taxon>
        <taxon>Actinomycetota</taxon>
        <taxon>Actinomycetes</taxon>
        <taxon>Kitasatosporales</taxon>
        <taxon>Streptomycetaceae</taxon>
        <taxon>Streptomyces</taxon>
    </lineage>
</organism>
<dbReference type="InterPro" id="IPR013519">
    <property type="entry name" value="Int_alpha_beta-p"/>
</dbReference>
<sequence length="486" mass="47396">MRHRSTPTAARCAVVAALLTAPLAVAVPASAAPADTAPATAAKGPAGTAPQADFNHDGYADIVAGAPEGTVGGKVKAGYVTVVYGSASGAATGKHQVISRATAGIPGDPAEGARFGSRTVARDLDGDGTSDLVVTGAGGPVVLWGSTDGKGGASTLQGIGGHNLTAGDFDGDGHTDLVGDADGSGDSDSSGLHVVYGPFTRAGAPARTADFDTGHLFPSEELVAGDLNGDGRDDLVSMHAFEEMSESSELWKGGADGLATEPTHLPDAASATVGDVDKDGYGDLVYRPVPGGVVEDLPYDKGTVKVAYGSADGPGKRTTTITQDTAGVPGAGEEGDQFGYSLSAGDVNGDGYADVAVGVPYEDLAAASGANLKDAGSIVLLKGGKGGLSGTGAQALNQTTTGVPGVAEAGDRFGQAVSLLDTDKDGKADLAAGAPGEDGTTLKDTGAVWALRGASGGLTTDGAVSYGPGAIGAPEAGAGLGSGFAR</sequence>
<evidence type="ECO:0000256" key="3">
    <source>
        <dbReference type="ARBA" id="ARBA00022801"/>
    </source>
</evidence>
<keyword evidence="7" id="KW-1185">Reference proteome</keyword>
<reference evidence="7" key="1">
    <citation type="journal article" date="2019" name="Int. J. Syst. Evol. Microbiol.">
        <title>The Global Catalogue of Microorganisms (GCM) 10K type strain sequencing project: providing services to taxonomists for standard genome sequencing and annotation.</title>
        <authorList>
            <consortium name="The Broad Institute Genomics Platform"/>
            <consortium name="The Broad Institute Genome Sequencing Center for Infectious Disease"/>
            <person name="Wu L."/>
            <person name="Ma J."/>
        </authorList>
    </citation>
    <scope>NUCLEOTIDE SEQUENCE [LARGE SCALE GENOMIC DNA]</scope>
    <source>
        <strain evidence="7">JCM 4805</strain>
    </source>
</reference>
<dbReference type="SUPFAM" id="SSF69318">
    <property type="entry name" value="Integrin alpha N-terminal domain"/>
    <property type="match status" value="1"/>
</dbReference>
<gene>
    <name evidence="6" type="ORF">GCM10010361_64240</name>
</gene>
<dbReference type="Gene3D" id="2.130.10.130">
    <property type="entry name" value="Integrin alpha, N-terminal"/>
    <property type="match status" value="4"/>
</dbReference>
<evidence type="ECO:0000256" key="5">
    <source>
        <dbReference type="SAM" id="SignalP"/>
    </source>
</evidence>
<dbReference type="Pfam" id="PF13517">
    <property type="entry name" value="FG-GAP_3"/>
    <property type="match status" value="2"/>
</dbReference>
<comment type="caution">
    <text evidence="6">The sequence shown here is derived from an EMBL/GenBank/DDBJ whole genome shotgun (WGS) entry which is preliminary data.</text>
</comment>
<dbReference type="RefSeq" id="WP_346098837.1">
    <property type="nucleotide sequence ID" value="NZ_BAAABY010000045.1"/>
</dbReference>
<keyword evidence="3" id="KW-0378">Hydrolase</keyword>
<feature type="chain" id="PRO_5047402062" evidence="5">
    <location>
        <begin position="32"/>
        <end position="486"/>
    </location>
</feature>
<protein>
    <submittedName>
        <fullName evidence="6">FG-GAP-like repeat-containing protein</fullName>
    </submittedName>
</protein>
<evidence type="ECO:0000256" key="4">
    <source>
        <dbReference type="ARBA" id="ARBA00023180"/>
    </source>
</evidence>
<dbReference type="PROSITE" id="PS51470">
    <property type="entry name" value="FG_GAP"/>
    <property type="match status" value="2"/>
</dbReference>
<evidence type="ECO:0000313" key="7">
    <source>
        <dbReference type="Proteomes" id="UP001500909"/>
    </source>
</evidence>
<dbReference type="Pfam" id="PF01839">
    <property type="entry name" value="FG-GAP"/>
    <property type="match status" value="3"/>
</dbReference>
<keyword evidence="2" id="KW-0677">Repeat</keyword>
<dbReference type="SMART" id="SM00191">
    <property type="entry name" value="Int_alpha"/>
    <property type="match status" value="4"/>
</dbReference>
<dbReference type="EMBL" id="BAAABY010000045">
    <property type="protein sequence ID" value="GAA0490082.1"/>
    <property type="molecule type" value="Genomic_DNA"/>
</dbReference>
<name>A0ABP3L120_9ACTN</name>
<dbReference type="InterPro" id="IPR028994">
    <property type="entry name" value="Integrin_alpha_N"/>
</dbReference>